<gene>
    <name evidence="2" type="ORF">ACFQLX_14205</name>
</gene>
<organism evidence="2 3">
    <name type="scientific">Streptomyces polyrhachis</name>
    <dbReference type="NCBI Taxonomy" id="1282885"/>
    <lineage>
        <taxon>Bacteria</taxon>
        <taxon>Bacillati</taxon>
        <taxon>Actinomycetota</taxon>
        <taxon>Actinomycetes</taxon>
        <taxon>Kitasatosporales</taxon>
        <taxon>Streptomycetaceae</taxon>
        <taxon>Streptomyces</taxon>
    </lineage>
</organism>
<evidence type="ECO:0000313" key="2">
    <source>
        <dbReference type="EMBL" id="MFC7219312.1"/>
    </source>
</evidence>
<evidence type="ECO:0000256" key="1">
    <source>
        <dbReference type="SAM" id="MobiDB-lite"/>
    </source>
</evidence>
<accession>A0ABW2GKC9</accession>
<feature type="compositionally biased region" description="Basic residues" evidence="1">
    <location>
        <begin position="1"/>
        <end position="13"/>
    </location>
</feature>
<proteinExistence type="predicted"/>
<comment type="caution">
    <text evidence="2">The sequence shown here is derived from an EMBL/GenBank/DDBJ whole genome shotgun (WGS) entry which is preliminary data.</text>
</comment>
<keyword evidence="3" id="KW-1185">Reference proteome</keyword>
<feature type="compositionally biased region" description="Basic and acidic residues" evidence="1">
    <location>
        <begin position="36"/>
        <end position="56"/>
    </location>
</feature>
<protein>
    <submittedName>
        <fullName evidence="2">Uncharacterized protein</fullName>
    </submittedName>
</protein>
<reference evidence="3" key="1">
    <citation type="journal article" date="2019" name="Int. J. Syst. Evol. Microbiol.">
        <title>The Global Catalogue of Microorganisms (GCM) 10K type strain sequencing project: providing services to taxonomists for standard genome sequencing and annotation.</title>
        <authorList>
            <consortium name="The Broad Institute Genomics Platform"/>
            <consortium name="The Broad Institute Genome Sequencing Center for Infectious Disease"/>
            <person name="Wu L."/>
            <person name="Ma J."/>
        </authorList>
    </citation>
    <scope>NUCLEOTIDE SEQUENCE [LARGE SCALE GENOMIC DNA]</scope>
    <source>
        <strain evidence="3">CGMCC 1.13681</strain>
    </source>
</reference>
<sequence length="56" mass="6292">MRHNSPVKGHHGLGARGQGKPLYFHGQPPNKQGKAKLAEEQAKARRAEEHQPPYNR</sequence>
<feature type="region of interest" description="Disordered" evidence="1">
    <location>
        <begin position="1"/>
        <end position="56"/>
    </location>
</feature>
<dbReference type="RefSeq" id="WP_386414890.1">
    <property type="nucleotide sequence ID" value="NZ_JBHSZO010000019.1"/>
</dbReference>
<dbReference type="EMBL" id="JBHSZO010000019">
    <property type="protein sequence ID" value="MFC7219312.1"/>
    <property type="molecule type" value="Genomic_DNA"/>
</dbReference>
<dbReference type="Proteomes" id="UP001596413">
    <property type="component" value="Unassembled WGS sequence"/>
</dbReference>
<name>A0ABW2GKC9_9ACTN</name>
<evidence type="ECO:0000313" key="3">
    <source>
        <dbReference type="Proteomes" id="UP001596413"/>
    </source>
</evidence>